<gene>
    <name evidence="1" type="ORF">S06H3_24344</name>
</gene>
<reference evidence="1" key="1">
    <citation type="journal article" date="2014" name="Front. Microbiol.">
        <title>High frequency of phylogenetically diverse reductive dehalogenase-homologous genes in deep subseafloor sedimentary metagenomes.</title>
        <authorList>
            <person name="Kawai M."/>
            <person name="Futagami T."/>
            <person name="Toyoda A."/>
            <person name="Takaki Y."/>
            <person name="Nishi S."/>
            <person name="Hori S."/>
            <person name="Arai W."/>
            <person name="Tsubouchi T."/>
            <person name="Morono Y."/>
            <person name="Uchiyama I."/>
            <person name="Ito T."/>
            <person name="Fujiyama A."/>
            <person name="Inagaki F."/>
            <person name="Takami H."/>
        </authorList>
    </citation>
    <scope>NUCLEOTIDE SEQUENCE</scope>
    <source>
        <strain evidence="1">Expedition CK06-06</strain>
    </source>
</reference>
<dbReference type="EMBL" id="BARV01013510">
    <property type="protein sequence ID" value="GAI23358.1"/>
    <property type="molecule type" value="Genomic_DNA"/>
</dbReference>
<accession>X1LWA3</accession>
<proteinExistence type="predicted"/>
<sequence>DEMGINLLDEVDVQKQAEEEFESPEEHLGEGKAVAEVRRKEDELLEKKLKGEDIERRIDDPIRMYLTQMGCSSVTWVWGWIQSLVCPI</sequence>
<evidence type="ECO:0008006" key="2">
    <source>
        <dbReference type="Google" id="ProtNLM"/>
    </source>
</evidence>
<protein>
    <recommendedName>
        <fullName evidence="2">RNA polymerase sigma-70 region 1.2 domain-containing protein</fullName>
    </recommendedName>
</protein>
<evidence type="ECO:0000313" key="1">
    <source>
        <dbReference type="EMBL" id="GAI23358.1"/>
    </source>
</evidence>
<name>X1LWA3_9ZZZZ</name>
<comment type="caution">
    <text evidence="1">The sequence shown here is derived from an EMBL/GenBank/DDBJ whole genome shotgun (WGS) entry which is preliminary data.</text>
</comment>
<dbReference type="AlphaFoldDB" id="X1LWA3"/>
<organism evidence="1">
    <name type="scientific">marine sediment metagenome</name>
    <dbReference type="NCBI Taxonomy" id="412755"/>
    <lineage>
        <taxon>unclassified sequences</taxon>
        <taxon>metagenomes</taxon>
        <taxon>ecological metagenomes</taxon>
    </lineage>
</organism>
<feature type="non-terminal residue" evidence="1">
    <location>
        <position position="1"/>
    </location>
</feature>